<dbReference type="AlphaFoldDB" id="A0A381CI02"/>
<dbReference type="EMBL" id="AACDUL010000022">
    <property type="protein sequence ID" value="EAK1510346.1"/>
    <property type="molecule type" value="Genomic_DNA"/>
</dbReference>
<dbReference type="Proteomes" id="UP000361993">
    <property type="component" value="Unassembled WGS sequence"/>
</dbReference>
<gene>
    <name evidence="1" type="ORF">CJD00_08855</name>
</gene>
<accession>A0A381CI02</accession>
<reference evidence="1 2" key="1">
    <citation type="submission" date="2018-05" db="EMBL/GenBank/DDBJ databases">
        <authorList>
            <consortium name="GenomeTrakr network: Whole genome sequencing for foodborne pathogen traceback"/>
        </authorList>
    </citation>
    <scope>NUCLEOTIDE SEQUENCE [LARGE SCALE GENOMIC DNA]</scope>
    <source>
        <strain evidence="1 2">NC_C6016</strain>
    </source>
</reference>
<organism evidence="1 2">
    <name type="scientific">Campylobacter coli</name>
    <dbReference type="NCBI Taxonomy" id="195"/>
    <lineage>
        <taxon>Bacteria</taxon>
        <taxon>Pseudomonadati</taxon>
        <taxon>Campylobacterota</taxon>
        <taxon>Epsilonproteobacteria</taxon>
        <taxon>Campylobacterales</taxon>
        <taxon>Campylobacteraceae</taxon>
        <taxon>Campylobacter</taxon>
    </lineage>
</organism>
<name>A0A381CI02_CAMCO</name>
<sequence length="97" mass="11657">MNFKCCIVEKYEIVYGKGYFQNETQKLEDLFEKLEIDYSEPSDFIIEIPTEQLFSLKLSDYQLDSDELIFIENLIKTAKTAKYCKDFGFIRIDWREQ</sequence>
<comment type="caution">
    <text evidence="1">The sequence shown here is derived from an EMBL/GenBank/DDBJ whole genome shotgun (WGS) entry which is preliminary data.</text>
</comment>
<dbReference type="RefSeq" id="WP_002794760.1">
    <property type="nucleotide sequence ID" value="NZ_CAKJUR010000005.1"/>
</dbReference>
<dbReference type="STRING" id="195.ATE51_02472"/>
<evidence type="ECO:0000313" key="2">
    <source>
        <dbReference type="Proteomes" id="UP000361993"/>
    </source>
</evidence>
<proteinExistence type="predicted"/>
<evidence type="ECO:0000313" key="1">
    <source>
        <dbReference type="EMBL" id="EAK1510346.1"/>
    </source>
</evidence>
<protein>
    <submittedName>
        <fullName evidence="1">Uncharacterized protein</fullName>
    </submittedName>
</protein>